<dbReference type="EMBL" id="FMCU01000003">
    <property type="protein sequence ID" value="SCE97130.1"/>
    <property type="molecule type" value="Genomic_DNA"/>
</dbReference>
<feature type="compositionally biased region" description="Pro residues" evidence="1">
    <location>
        <begin position="375"/>
        <end position="388"/>
    </location>
</feature>
<dbReference type="RefSeq" id="WP_245722379.1">
    <property type="nucleotide sequence ID" value="NZ_FMCU01000003.1"/>
</dbReference>
<reference evidence="3" key="1">
    <citation type="submission" date="2016-06" db="EMBL/GenBank/DDBJ databases">
        <authorList>
            <person name="Varghese N."/>
            <person name="Submissions Spin"/>
        </authorList>
    </citation>
    <scope>NUCLEOTIDE SEQUENCE [LARGE SCALE GENOMIC DNA]</scope>
    <source>
        <strain evidence="3">DSM 44100</strain>
    </source>
</reference>
<proteinExistence type="predicted"/>
<feature type="region of interest" description="Disordered" evidence="1">
    <location>
        <begin position="883"/>
        <end position="1082"/>
    </location>
</feature>
<protein>
    <submittedName>
        <fullName evidence="2">Uncharacterized protein</fullName>
    </submittedName>
</protein>
<dbReference type="STRING" id="121616.GA0070216_103441"/>
<keyword evidence="3" id="KW-1185">Reference proteome</keyword>
<dbReference type="AlphaFoldDB" id="A0A1C4WLP6"/>
<evidence type="ECO:0000313" key="3">
    <source>
        <dbReference type="Proteomes" id="UP000198797"/>
    </source>
</evidence>
<feature type="compositionally biased region" description="Pro residues" evidence="1">
    <location>
        <begin position="956"/>
        <end position="971"/>
    </location>
</feature>
<feature type="compositionally biased region" description="Polar residues" evidence="1">
    <location>
        <begin position="1052"/>
        <end position="1071"/>
    </location>
</feature>
<feature type="compositionally biased region" description="Basic and acidic residues" evidence="1">
    <location>
        <begin position="351"/>
        <end position="371"/>
    </location>
</feature>
<feature type="compositionally biased region" description="Basic and acidic residues" evidence="1">
    <location>
        <begin position="307"/>
        <end position="324"/>
    </location>
</feature>
<feature type="region of interest" description="Disordered" evidence="1">
    <location>
        <begin position="1"/>
        <end position="799"/>
    </location>
</feature>
<feature type="compositionally biased region" description="Basic residues" evidence="1">
    <location>
        <begin position="1024"/>
        <end position="1035"/>
    </location>
</feature>
<dbReference type="Proteomes" id="UP000198797">
    <property type="component" value="Unassembled WGS sequence"/>
</dbReference>
<name>A0A1C4WLP6_9ACTN</name>
<gene>
    <name evidence="2" type="ORF">GA0070216_103441</name>
</gene>
<evidence type="ECO:0000313" key="2">
    <source>
        <dbReference type="EMBL" id="SCE97130.1"/>
    </source>
</evidence>
<accession>A0A1C4WLP6</accession>
<feature type="compositionally biased region" description="Basic and acidic residues" evidence="1">
    <location>
        <begin position="411"/>
        <end position="563"/>
    </location>
</feature>
<feature type="compositionally biased region" description="Pro residues" evidence="1">
    <location>
        <begin position="590"/>
        <end position="611"/>
    </location>
</feature>
<evidence type="ECO:0000256" key="1">
    <source>
        <dbReference type="SAM" id="MobiDB-lite"/>
    </source>
</evidence>
<organism evidence="2 3">
    <name type="scientific">Micromonospora matsumotoense</name>
    <dbReference type="NCBI Taxonomy" id="121616"/>
    <lineage>
        <taxon>Bacteria</taxon>
        <taxon>Bacillati</taxon>
        <taxon>Actinomycetota</taxon>
        <taxon>Actinomycetes</taxon>
        <taxon>Micromonosporales</taxon>
        <taxon>Micromonosporaceae</taxon>
        <taxon>Micromonospora</taxon>
    </lineage>
</organism>
<feature type="compositionally biased region" description="Low complexity" evidence="1">
    <location>
        <begin position="943"/>
        <end position="955"/>
    </location>
</feature>
<feature type="compositionally biased region" description="Pro residues" evidence="1">
    <location>
        <begin position="785"/>
        <end position="798"/>
    </location>
</feature>
<feature type="compositionally biased region" description="Basic and acidic residues" evidence="1">
    <location>
        <begin position="246"/>
        <end position="269"/>
    </location>
</feature>
<sequence length="1216" mass="128918">MSESGQPGAATPGEHDDGTGQQDDLARSVSGWAPATGWSGGTDAPGYRESASPWHRPDPTAGWGGQPSRHGDLPAPFPTPPAGEDAHRNGRAHRNGHDSAPDFPAPLRRPVSAPPGGPGHPADDPGFTGGDRLVVPAQRPASPSEPPHDPEAARHSSDDPAAPRRGPWPGSGLPTSAPPAVQVPPVGTAASGFEVPPGFHAPERGEAGSPPTDGPRDWSSRFPTEGGPRGADRFAPTEPTAGADPRGADADPRGADPRGAEQHGAEQHGGEQSSAGRRPGVGPDEPDWSGPSWNRPSWGGTWAPSWSRDEEPPVGRPTRAERAAEWSAEPARPYEPVRAEPARPYQPVRAEPARPYEPVRSEVPRPYELTRSEPVTPPALPEPTPPVVARPGRDQPTVAPVVDRSAPGRPGTDHPEPDWSDRTGRDREQPERDWPERADLPERDSADRPDRSGRDFSDQSGRDYADRSARDYADRTNRSGPDWVDHGGRAERPERGWSDPVQREWADRTEQEWADRTEQEWADRTEQEWADRTEREWPDRDRPDQSGRDWPGRVERPDRDRSAGELPPTGRSRTPDRPAERPPWAVGPPADAPPVMPPVPRDAPTGPPPPAHDAFAGLPRDEPPGMPPVPRDEPRGVPPLSRTEPLGPPAGPGGERGTGLPPAARADQPFRLPRDEPATRPATSPGRADQPFRLRSVPTEPAAPTDLPGHPPEPPVSAVGAPVTSGPRRLDRIPPAPVPTSAPPYAARRSAPDPLTTTEPVVDERKPDRGMAVLPQRVPAEPDVPVVPEPPAVEPPAETPELARIATHLRRDDEPAPLRERPEGFDVNAILDAVREVAGVRDAALRRTPAGAHSLRLDLSDGADPAEVSRLVARLLQERMGLAAAPQNLPGEPSAPVPPPLRRRTGEPRPGAGEPRPGDPRGRDEFSQADRGDPNRGGAPTGRARAVEPPAAVSPVAPPSAVVPPVVPPPPVEERPTGDPAGSVGEPPARPGPERPATGVRADGAVWDGEEQPAEQSPTVSGVPRRRRQPTHRGRASVEEATPGALLPPTGSPATLNASYSGGQMTTTETAPSRPLDTGGVPGPRVVIDHVQVSTFGLDANVEVRLLTAGEPAAGHATGPAVDGYVLRLCAVAAAAAVDELLRHAERTAERGRCFVEHAAVVPFGNCEVATVVVLLVCDGWVEQLAGSALVAGDPRQAVVRATLAAVNRRLEALLA</sequence>
<feature type="compositionally biased region" description="Basic and acidic residues" evidence="1">
    <location>
        <begin position="146"/>
        <end position="162"/>
    </location>
</feature>
<feature type="compositionally biased region" description="Basic and acidic residues" evidence="1">
    <location>
        <begin position="916"/>
        <end position="934"/>
    </location>
</feature>